<dbReference type="SUPFAM" id="SSF53756">
    <property type="entry name" value="UDP-Glycosyltransferase/glycogen phosphorylase"/>
    <property type="match status" value="1"/>
</dbReference>
<dbReference type="PANTHER" id="PTHR48047:SF182">
    <property type="entry name" value="GLYCOSYLTRANSFERASE"/>
    <property type="match status" value="1"/>
</dbReference>
<protein>
    <submittedName>
        <fullName evidence="2">Uncharacterized protein</fullName>
    </submittedName>
</protein>
<sequence length="171" mass="19314">MNLLSSTARLRGPFELLLQEHRPYTVVSDMFLPRSGEVEEQLRVPRLVFHVTSFFFLCLFVYRFADQFYNERLLVQVLGVGVSMGGAKRYTLQKEERPLVGAEEVARAVKVLMGGGGGEMRRRARELKEAARAAMREGGSSYGDMGLLIEELLGKQTTPETSRERRGISKQ</sequence>
<gene>
    <name evidence="2" type="ORF">Taro_010934</name>
</gene>
<dbReference type="Gene3D" id="3.40.50.2000">
    <property type="entry name" value="Glycogen Phosphorylase B"/>
    <property type="match status" value="1"/>
</dbReference>
<evidence type="ECO:0000313" key="2">
    <source>
        <dbReference type="EMBL" id="MQL78517.1"/>
    </source>
</evidence>
<evidence type="ECO:0000256" key="1">
    <source>
        <dbReference type="ARBA" id="ARBA00009995"/>
    </source>
</evidence>
<proteinExistence type="inferred from homology"/>
<dbReference type="OrthoDB" id="780184at2759"/>
<comment type="caution">
    <text evidence="2">The sequence shown here is derived from an EMBL/GenBank/DDBJ whole genome shotgun (WGS) entry which is preliminary data.</text>
</comment>
<dbReference type="PANTHER" id="PTHR48047">
    <property type="entry name" value="GLYCOSYLTRANSFERASE"/>
    <property type="match status" value="1"/>
</dbReference>
<dbReference type="AlphaFoldDB" id="A0A843U8W6"/>
<reference evidence="2" key="1">
    <citation type="submission" date="2017-07" db="EMBL/GenBank/DDBJ databases">
        <title>Taro Niue Genome Assembly and Annotation.</title>
        <authorList>
            <person name="Atibalentja N."/>
            <person name="Keating K."/>
            <person name="Fields C.J."/>
        </authorList>
    </citation>
    <scope>NUCLEOTIDE SEQUENCE</scope>
    <source>
        <strain evidence="2">Niue_2</strain>
        <tissue evidence="2">Leaf</tissue>
    </source>
</reference>
<dbReference type="EMBL" id="NMUH01000404">
    <property type="protein sequence ID" value="MQL78517.1"/>
    <property type="molecule type" value="Genomic_DNA"/>
</dbReference>
<organism evidence="2 3">
    <name type="scientific">Colocasia esculenta</name>
    <name type="common">Wild taro</name>
    <name type="synonym">Arum esculentum</name>
    <dbReference type="NCBI Taxonomy" id="4460"/>
    <lineage>
        <taxon>Eukaryota</taxon>
        <taxon>Viridiplantae</taxon>
        <taxon>Streptophyta</taxon>
        <taxon>Embryophyta</taxon>
        <taxon>Tracheophyta</taxon>
        <taxon>Spermatophyta</taxon>
        <taxon>Magnoliopsida</taxon>
        <taxon>Liliopsida</taxon>
        <taxon>Araceae</taxon>
        <taxon>Aroideae</taxon>
        <taxon>Colocasieae</taxon>
        <taxon>Colocasia</taxon>
    </lineage>
</organism>
<dbReference type="GO" id="GO:0035251">
    <property type="term" value="F:UDP-glucosyltransferase activity"/>
    <property type="evidence" value="ECO:0007669"/>
    <property type="project" value="TreeGrafter"/>
</dbReference>
<comment type="similarity">
    <text evidence="1">Belongs to the UDP-glycosyltransferase family.</text>
</comment>
<dbReference type="Proteomes" id="UP000652761">
    <property type="component" value="Unassembled WGS sequence"/>
</dbReference>
<accession>A0A843U8W6</accession>
<evidence type="ECO:0000313" key="3">
    <source>
        <dbReference type="Proteomes" id="UP000652761"/>
    </source>
</evidence>
<name>A0A843U8W6_COLES</name>
<keyword evidence="3" id="KW-1185">Reference proteome</keyword>